<dbReference type="GO" id="GO:0006417">
    <property type="term" value="P:regulation of translation"/>
    <property type="evidence" value="ECO:0007669"/>
    <property type="project" value="TreeGrafter"/>
</dbReference>
<gene>
    <name evidence="2" type="ORF">LACBIDRAFT_296133</name>
</gene>
<dbReference type="InterPro" id="IPR016024">
    <property type="entry name" value="ARM-type_fold"/>
</dbReference>
<evidence type="ECO:0000313" key="3">
    <source>
        <dbReference type="Proteomes" id="UP000001194"/>
    </source>
</evidence>
<dbReference type="HOGENOM" id="CLU_927702_0_0_1"/>
<dbReference type="OrthoDB" id="5148094at2759"/>
<dbReference type="GO" id="GO:0019887">
    <property type="term" value="F:protein kinase regulator activity"/>
    <property type="evidence" value="ECO:0007669"/>
    <property type="project" value="TreeGrafter"/>
</dbReference>
<dbReference type="InParanoid" id="B0E2W5"/>
<dbReference type="RefSeq" id="XP_001890533.1">
    <property type="nucleotide sequence ID" value="XM_001890498.1"/>
</dbReference>
<proteinExistence type="predicted"/>
<dbReference type="InterPro" id="IPR011989">
    <property type="entry name" value="ARM-like"/>
</dbReference>
<dbReference type="AlphaFoldDB" id="B0E2W5"/>
<dbReference type="Proteomes" id="UP000001194">
    <property type="component" value="Unassembled WGS sequence"/>
</dbReference>
<dbReference type="GO" id="GO:0034198">
    <property type="term" value="P:cellular response to amino acid starvation"/>
    <property type="evidence" value="ECO:0007669"/>
    <property type="project" value="TreeGrafter"/>
</dbReference>
<reference evidence="2 3" key="1">
    <citation type="journal article" date="2008" name="Nature">
        <title>The genome of Laccaria bicolor provides insights into mycorrhizal symbiosis.</title>
        <authorList>
            <person name="Martin F."/>
            <person name="Aerts A."/>
            <person name="Ahren D."/>
            <person name="Brun A."/>
            <person name="Danchin E.G.J."/>
            <person name="Duchaussoy F."/>
            <person name="Gibon J."/>
            <person name="Kohler A."/>
            <person name="Lindquist E."/>
            <person name="Pereda V."/>
            <person name="Salamov A."/>
            <person name="Shapiro H.J."/>
            <person name="Wuyts J."/>
            <person name="Blaudez D."/>
            <person name="Buee M."/>
            <person name="Brokstein P."/>
            <person name="Canbaeck B."/>
            <person name="Cohen D."/>
            <person name="Courty P.E."/>
            <person name="Coutinho P.M."/>
            <person name="Delaruelle C."/>
            <person name="Detter J.C."/>
            <person name="Deveau A."/>
            <person name="DiFazio S."/>
            <person name="Duplessis S."/>
            <person name="Fraissinet-Tachet L."/>
            <person name="Lucic E."/>
            <person name="Frey-Klett P."/>
            <person name="Fourrey C."/>
            <person name="Feussner I."/>
            <person name="Gay G."/>
            <person name="Grimwood J."/>
            <person name="Hoegger P.J."/>
            <person name="Jain P."/>
            <person name="Kilaru S."/>
            <person name="Labbe J."/>
            <person name="Lin Y.C."/>
            <person name="Legue V."/>
            <person name="Le Tacon F."/>
            <person name="Marmeisse R."/>
            <person name="Melayah D."/>
            <person name="Montanini B."/>
            <person name="Muratet M."/>
            <person name="Nehls U."/>
            <person name="Niculita-Hirzel H."/>
            <person name="Oudot-Le Secq M.P."/>
            <person name="Peter M."/>
            <person name="Quesneville H."/>
            <person name="Rajashekar B."/>
            <person name="Reich M."/>
            <person name="Rouhier N."/>
            <person name="Schmutz J."/>
            <person name="Yin T."/>
            <person name="Chalot M."/>
            <person name="Henrissat B."/>
            <person name="Kuees U."/>
            <person name="Lucas S."/>
            <person name="Van de Peer Y."/>
            <person name="Podila G.K."/>
            <person name="Polle A."/>
            <person name="Pukkila P.J."/>
            <person name="Richardson P.M."/>
            <person name="Rouze P."/>
            <person name="Sanders I.R."/>
            <person name="Stajich J.E."/>
            <person name="Tunlid A."/>
            <person name="Tuskan G."/>
            <person name="Grigoriev I.V."/>
        </authorList>
    </citation>
    <scope>NUCLEOTIDE SEQUENCE [LARGE SCALE GENOMIC DNA]</scope>
    <source>
        <strain evidence="3">S238N-H82 / ATCC MYA-4686</strain>
    </source>
</reference>
<dbReference type="GeneID" id="6086191"/>
<protein>
    <submittedName>
        <fullName evidence="2">Predicted protein</fullName>
    </submittedName>
</protein>
<dbReference type="Gene3D" id="1.25.10.10">
    <property type="entry name" value="Leucine-rich Repeat Variant"/>
    <property type="match status" value="1"/>
</dbReference>
<dbReference type="STRING" id="486041.B0E2W5"/>
<organism evidence="3">
    <name type="scientific">Laccaria bicolor (strain S238N-H82 / ATCC MYA-4686)</name>
    <name type="common">Bicoloured deceiver</name>
    <name type="synonym">Laccaria laccata var. bicolor</name>
    <dbReference type="NCBI Taxonomy" id="486041"/>
    <lineage>
        <taxon>Eukaryota</taxon>
        <taxon>Fungi</taxon>
        <taxon>Dikarya</taxon>
        <taxon>Basidiomycota</taxon>
        <taxon>Agaricomycotina</taxon>
        <taxon>Agaricomycetes</taxon>
        <taxon>Agaricomycetidae</taxon>
        <taxon>Agaricales</taxon>
        <taxon>Agaricineae</taxon>
        <taxon>Hydnangiaceae</taxon>
        <taxon>Laccaria</taxon>
    </lineage>
</organism>
<dbReference type="PANTHER" id="PTHR23346">
    <property type="entry name" value="TRANSLATIONAL ACTIVATOR GCN1-RELATED"/>
    <property type="match status" value="1"/>
</dbReference>
<dbReference type="KEGG" id="lbc:LACBIDRAFT_296133"/>
<dbReference type="SUPFAM" id="SSF48371">
    <property type="entry name" value="ARM repeat"/>
    <property type="match status" value="1"/>
</dbReference>
<dbReference type="EMBL" id="DS547194">
    <property type="protein sequence ID" value="EDQ98803.1"/>
    <property type="molecule type" value="Genomic_DNA"/>
</dbReference>
<sequence length="315" mass="34687">MTAMFSRDKPIKKSVTILLKKHTALASRRQSSRTSLGSASQPLVRKRFVPYLDGLLPTAKALGTLVERLGEIHFPDLVPGLLRTLKTGMERLEGLLPDIIANARSPRPTVREGFMSLLVFLPGTFGTRFQPHQPKIISPILGGLSDTEEYVREAAMRAGRMVVTNYSSKAIDLLLPELEHGMFDYGWRIRQSSITLVGELLFKVSGISGKASEVEEEEVAAGATAESSRQEELGAKAIDQTIPTLLEALRQPGKGSGTALEALREVMVHMNCDEAIESLALAWLLRSAPPEIGELIGTRTFEALSIQFYWVHFHI</sequence>
<evidence type="ECO:0000256" key="1">
    <source>
        <dbReference type="ARBA" id="ARBA00022737"/>
    </source>
</evidence>
<evidence type="ECO:0000313" key="2">
    <source>
        <dbReference type="EMBL" id="EDQ98803.1"/>
    </source>
</evidence>
<name>B0E2W5_LACBS</name>
<keyword evidence="3" id="KW-1185">Reference proteome</keyword>
<dbReference type="PANTHER" id="PTHR23346:SF7">
    <property type="entry name" value="STALLED RIBOSOME SENSOR GCN1"/>
    <property type="match status" value="1"/>
</dbReference>
<dbReference type="GO" id="GO:0005829">
    <property type="term" value="C:cytosol"/>
    <property type="evidence" value="ECO:0007669"/>
    <property type="project" value="TreeGrafter"/>
</dbReference>
<accession>B0E2W5</accession>
<keyword evidence="1" id="KW-0677">Repeat</keyword>